<dbReference type="PANTHER" id="PTHR22767">
    <property type="entry name" value="N-TERMINAL ACETYLTRANSFERASE-RELATED"/>
    <property type="match status" value="1"/>
</dbReference>
<comment type="similarity">
    <text evidence="1">Belongs to the MDM20/NAA25 family.</text>
</comment>
<evidence type="ECO:0000313" key="2">
    <source>
        <dbReference type="EMBL" id="CAG5115797.1"/>
    </source>
</evidence>
<dbReference type="PANTHER" id="PTHR22767:SF3">
    <property type="entry name" value="N-ALPHA-ACETYLTRANSFERASE 25, NATB AUXILIARY SUBUNIT"/>
    <property type="match status" value="1"/>
</dbReference>
<sequence>MASRSHVDVNERRLRPIYDCLDNGNNKKAIQEADKVLKKQKDLTCAKVLKALALIRSGQMSKGSSLLAEIHQTEPTDEQTLSAMSICYKETQQYEQIASLYEAAAKHQPNNEDILSCLFMAHVRLGNYQQQQRTAMLLHKIRPNKNPYYFWAVMSIVMQAHADKKLGRTMYLPLAEKMTQKYLQDKEFEAEEILLYLIILELQEKWAEACAVLRGPMGDKLCSELNLRSTRIATVYTKLLQWDKANVIYKDLLNQTPDDWTFWLNYLETGFHMVDSGFTPTPGEEDSTVESMHAFLLEKLGQLEGGVLIRGPYLAQIEFLKNLIQRKSDLASSVGTTVKLLQDYFDKFGHKSCCYGDMKLYTHLLTEQELSELLDHMRTFSGLDDTEQFAQDINQLTQHLVYHQLSRTVGRHTSLSIDQALLLSRQLLLRYRDGLSFGKDLLKTDLQYSDNFLLLAVHLLLDVWIKTGDDVHVWQAIVHLELGIRESTSNYQFKLLLIRLYCIKGVFGPCPALYDSMEIKHIMNDTLGYIVSNHVIRLGHFVEAGTMYTTMVRFFVLNQREASEHLMSSYKFGSFGRIQEFVAFQDRLNNSLQFHTANTEKLLLDLIMQTDSHDATEEIVKRMNVHPLTDKQKLCDNRDLAIALCWDPPRLSQCEENKSRSKKEEEAWQTLRWLQLHILLLAVMSGREFSGASVINGNDNNQNEDNQIDKVKHKPLELMKNRMSELQEFVTKCQEMGQPQQYHIIQGPFRTRISELLHGEHIALLGYMAECVDYVHILNSKGSTDSRSEKSAPWNKVKENASKLVVKDVGGLLKDVNGKRQLDSSALEKLVASVETVSYLTILAGVCNRGLKPVKASWCKKSKKHKGPSLPQPEIFDNFNNLITKLSAITKQLHQTASGLDPVFSSIDIASLRLADIPEEEELEREAERLVWSKVERSIQQSSREICEVLHHKQFYLNTLML</sequence>
<dbReference type="Proteomes" id="UP000678393">
    <property type="component" value="Unassembled WGS sequence"/>
</dbReference>
<name>A0A8S3YF97_9EUPU</name>
<accession>A0A8S3YF97</accession>
<dbReference type="EMBL" id="CAJHNH020000166">
    <property type="protein sequence ID" value="CAG5115797.1"/>
    <property type="molecule type" value="Genomic_DNA"/>
</dbReference>
<protein>
    <recommendedName>
        <fullName evidence="4">N-terminal acetyltransferase B complex subunit NAA25 homolog</fullName>
    </recommendedName>
</protein>
<dbReference type="InterPro" id="IPR019183">
    <property type="entry name" value="NAA25_NatB_aux_su"/>
</dbReference>
<evidence type="ECO:0008006" key="4">
    <source>
        <dbReference type="Google" id="ProtNLM"/>
    </source>
</evidence>
<dbReference type="Pfam" id="PF09797">
    <property type="entry name" value="NatB_MDM20"/>
    <property type="match status" value="1"/>
</dbReference>
<keyword evidence="3" id="KW-1185">Reference proteome</keyword>
<dbReference type="Gene3D" id="1.25.40.1040">
    <property type="match status" value="1"/>
</dbReference>
<comment type="caution">
    <text evidence="2">The sequence shown here is derived from an EMBL/GenBank/DDBJ whole genome shotgun (WGS) entry which is preliminary data.</text>
</comment>
<reference evidence="2" key="1">
    <citation type="submission" date="2021-04" db="EMBL/GenBank/DDBJ databases">
        <authorList>
            <consortium name="Molecular Ecology Group"/>
        </authorList>
    </citation>
    <scope>NUCLEOTIDE SEQUENCE</scope>
</reference>
<dbReference type="OrthoDB" id="1874341at2759"/>
<dbReference type="GO" id="GO:0031416">
    <property type="term" value="C:NatB complex"/>
    <property type="evidence" value="ECO:0007669"/>
    <property type="project" value="TreeGrafter"/>
</dbReference>
<evidence type="ECO:0000256" key="1">
    <source>
        <dbReference type="ARBA" id="ARBA00006298"/>
    </source>
</evidence>
<evidence type="ECO:0000313" key="3">
    <source>
        <dbReference type="Proteomes" id="UP000678393"/>
    </source>
</evidence>
<dbReference type="InterPro" id="IPR011990">
    <property type="entry name" value="TPR-like_helical_dom_sf"/>
</dbReference>
<gene>
    <name evidence="2" type="ORF">CUNI_LOCUS1355</name>
</gene>
<dbReference type="SUPFAM" id="SSF48452">
    <property type="entry name" value="TPR-like"/>
    <property type="match status" value="1"/>
</dbReference>
<dbReference type="AlphaFoldDB" id="A0A8S3YF97"/>
<proteinExistence type="inferred from homology"/>
<organism evidence="2 3">
    <name type="scientific">Candidula unifasciata</name>
    <dbReference type="NCBI Taxonomy" id="100452"/>
    <lineage>
        <taxon>Eukaryota</taxon>
        <taxon>Metazoa</taxon>
        <taxon>Spiralia</taxon>
        <taxon>Lophotrochozoa</taxon>
        <taxon>Mollusca</taxon>
        <taxon>Gastropoda</taxon>
        <taxon>Heterobranchia</taxon>
        <taxon>Euthyneura</taxon>
        <taxon>Panpulmonata</taxon>
        <taxon>Eupulmonata</taxon>
        <taxon>Stylommatophora</taxon>
        <taxon>Helicina</taxon>
        <taxon>Helicoidea</taxon>
        <taxon>Geomitridae</taxon>
        <taxon>Candidula</taxon>
    </lineage>
</organism>